<protein>
    <submittedName>
        <fullName evidence="2">Uncharacterized protein</fullName>
    </submittedName>
</protein>
<accession>A0A2U8GIR1</accession>
<organism evidence="2">
    <name type="scientific">Pediastrum duplex</name>
    <name type="common">Green alga</name>
    <dbReference type="NCBI Taxonomy" id="3105"/>
    <lineage>
        <taxon>Eukaryota</taxon>
        <taxon>Viridiplantae</taxon>
        <taxon>Chlorophyta</taxon>
        <taxon>core chlorophytes</taxon>
        <taxon>Chlorophyceae</taxon>
        <taxon>CS clade</taxon>
        <taxon>Sphaeropleales</taxon>
        <taxon>Hydrodictyaceae</taxon>
        <taxon>Pediastrum</taxon>
    </lineage>
</organism>
<geneLocation type="chloroplast" evidence="2"/>
<dbReference type="EMBL" id="MF276981">
    <property type="protein sequence ID" value="AWI68567.1"/>
    <property type="molecule type" value="Genomic_DNA"/>
</dbReference>
<reference evidence="2" key="1">
    <citation type="journal article" date="2018" name="Am. J. Bot.">
        <title>Organellar phylogenomics inform systematics in the green algal family Hydrodictyaceae (Chlorophyceae) and provide clues to the complex evolutionary history of plastid genomes in the green algal tree of life.</title>
        <authorList>
            <person name="McManus H.A."/>
            <person name="Fucikova K."/>
            <person name="Lewis P.O."/>
            <person name="Lewis L.A."/>
            <person name="Karol K.G."/>
        </authorList>
    </citation>
    <scope>NUCLEOTIDE SEQUENCE</scope>
</reference>
<dbReference type="AlphaFoldDB" id="A0A2U8GIR1"/>
<name>A0A2U8GIR1_PEDDU</name>
<proteinExistence type="predicted"/>
<evidence type="ECO:0000256" key="1">
    <source>
        <dbReference type="SAM" id="MobiDB-lite"/>
    </source>
</evidence>
<sequence length="104" mass="12362">MLIEATYHAYRSHFVNKEAFASFSLVHLCDYWVFTTSVEHWLLRRRFSAFCYFGSAAQCFGFFRFFGCASSAKPTRLRDRSTEVAEAKTRDRSRRSEEPRNRRK</sequence>
<keyword evidence="2" id="KW-0150">Chloroplast</keyword>
<feature type="region of interest" description="Disordered" evidence="1">
    <location>
        <begin position="80"/>
        <end position="104"/>
    </location>
</feature>
<evidence type="ECO:0000313" key="2">
    <source>
        <dbReference type="EMBL" id="AWI68567.1"/>
    </source>
</evidence>
<keyword evidence="2" id="KW-0934">Plastid</keyword>